<gene>
    <name evidence="1" type="ORF">IPV26_17515</name>
</gene>
<comment type="caution">
    <text evidence="1">The sequence shown here is derived from an EMBL/GenBank/DDBJ whole genome shotgun (WGS) entry which is preliminary data.</text>
</comment>
<reference evidence="1 2" key="1">
    <citation type="submission" date="2020-10" db="EMBL/GenBank/DDBJ databases">
        <title>Genomic characterization of underground lake bacteria from Wind Cave National Park: Insight into the archetypical LuxI/LuxR and identification of LuxR solos.</title>
        <authorList>
            <person name="Wengert P.C."/>
            <person name="Savka M.A."/>
        </authorList>
    </citation>
    <scope>NUCLEOTIDE SEQUENCE [LARGE SCALE GENOMIC DNA]</scope>
    <source>
        <strain evidence="1 2">SD316</strain>
    </source>
</reference>
<dbReference type="InterPro" id="IPR007739">
    <property type="entry name" value="RgpF"/>
</dbReference>
<dbReference type="RefSeq" id="WP_207489769.1">
    <property type="nucleotide sequence ID" value="NZ_JADIJS010000004.1"/>
</dbReference>
<evidence type="ECO:0000313" key="2">
    <source>
        <dbReference type="Proteomes" id="UP000718278"/>
    </source>
</evidence>
<keyword evidence="2" id="KW-1185">Reference proteome</keyword>
<dbReference type="Proteomes" id="UP000718278">
    <property type="component" value="Unassembled WGS sequence"/>
</dbReference>
<accession>A0ABS3K500</accession>
<name>A0ABS3K500_9HYPH</name>
<dbReference type="Pfam" id="PF05045">
    <property type="entry name" value="RgpF"/>
    <property type="match status" value="1"/>
</dbReference>
<organism evidence="1 2">
    <name type="scientific">Brucella pituitosa</name>
    <dbReference type="NCBI Taxonomy" id="571256"/>
    <lineage>
        <taxon>Bacteria</taxon>
        <taxon>Pseudomonadati</taxon>
        <taxon>Pseudomonadota</taxon>
        <taxon>Alphaproteobacteria</taxon>
        <taxon>Hyphomicrobiales</taxon>
        <taxon>Brucellaceae</taxon>
        <taxon>Brucella/Ochrobactrum group</taxon>
        <taxon>Brucella</taxon>
    </lineage>
</organism>
<protein>
    <submittedName>
        <fullName evidence="1">Uncharacterized protein</fullName>
    </submittedName>
</protein>
<sequence length="526" mass="58940">MVNPVYAVVAHFDPFGLKSANWHTLLTCIAAVCQSGVVVSTGISDVDAQVAINKGFSVIRRENIGYDFMSYALGLAVSKNAQSTATRLICNDSIYVTDPALFTASLREVANGQLIGKVHKLGKGKSASSTAPRQGVTFLTRSTQAMPHGQSYCFSIPSHIFNRQIFQSFFQNVRPQANKFDIIYAYEIGLTKLLKAMEEPWSALYKPSLTAAFMPRFDGGLNPTHFCADEIIERHGFVKIERLTKNPKNIKNSQTIKRHLQEYNNSIKSAPMTVHRGDPKAVVVCHCHYVEVIDELIDALDRLPDGCEVHITASSPEVLTNFKLRWVRKNVPLFLVGIDNWGRDVRPFTFAIQNLKLPHDIPVLKLHGKRSLYSPAGDSWRKDLLNSLLPSEEAINHYIDLFKTNPKLGMLGTPGSYVSNLEYWGSNKNTVKALLAKHSIALSDDDLGFYAGTMYWIRSQCAETALSDIRIQDFEKEASQRDGTLAHALERSIPMTLRAKGWEMMEVGSDKLLNPDLVRKRKVKYY</sequence>
<evidence type="ECO:0000313" key="1">
    <source>
        <dbReference type="EMBL" id="MBO1041465.1"/>
    </source>
</evidence>
<proteinExistence type="predicted"/>
<dbReference type="EMBL" id="JADIJS010000004">
    <property type="protein sequence ID" value="MBO1041465.1"/>
    <property type="molecule type" value="Genomic_DNA"/>
</dbReference>